<keyword evidence="5" id="KW-0378">Hydrolase</keyword>
<evidence type="ECO:0000256" key="2">
    <source>
        <dbReference type="ARBA" id="ARBA00022695"/>
    </source>
</evidence>
<dbReference type="SUPFAM" id="SSF56672">
    <property type="entry name" value="DNA/RNA polymerases"/>
    <property type="match status" value="1"/>
</dbReference>
<dbReference type="Pfam" id="PF00078">
    <property type="entry name" value="RVT_1"/>
    <property type="match status" value="1"/>
</dbReference>
<dbReference type="InterPro" id="IPR043502">
    <property type="entry name" value="DNA/RNA_pol_sf"/>
</dbReference>
<dbReference type="GO" id="GO:0003676">
    <property type="term" value="F:nucleic acid binding"/>
    <property type="evidence" value="ECO:0007669"/>
    <property type="project" value="InterPro"/>
</dbReference>
<evidence type="ECO:0000256" key="4">
    <source>
        <dbReference type="ARBA" id="ARBA00022759"/>
    </source>
</evidence>
<evidence type="ECO:0000256" key="3">
    <source>
        <dbReference type="ARBA" id="ARBA00022722"/>
    </source>
</evidence>
<dbReference type="SUPFAM" id="SSF53098">
    <property type="entry name" value="Ribonuclease H-like"/>
    <property type="match status" value="1"/>
</dbReference>
<keyword evidence="1" id="KW-0808">Transferase</keyword>
<dbReference type="InterPro" id="IPR043128">
    <property type="entry name" value="Rev_trsase/Diguanyl_cyclase"/>
</dbReference>
<dbReference type="Gene3D" id="3.30.70.270">
    <property type="match status" value="2"/>
</dbReference>
<dbReference type="Pfam" id="PF24626">
    <property type="entry name" value="SH3_Tf2-1"/>
    <property type="match status" value="1"/>
</dbReference>
<evidence type="ECO:0000256" key="7">
    <source>
        <dbReference type="SAM" id="MobiDB-lite"/>
    </source>
</evidence>
<feature type="region of interest" description="Disordered" evidence="7">
    <location>
        <begin position="751"/>
        <end position="818"/>
    </location>
</feature>
<dbReference type="Pfam" id="PF17917">
    <property type="entry name" value="RT_RNaseH"/>
    <property type="match status" value="1"/>
</dbReference>
<protein>
    <submittedName>
        <fullName evidence="9">Reverse transcriptase</fullName>
    </submittedName>
</protein>
<dbReference type="InterPro" id="IPR056924">
    <property type="entry name" value="SH3_Tf2-1"/>
</dbReference>
<evidence type="ECO:0000259" key="8">
    <source>
        <dbReference type="PROSITE" id="PS50994"/>
    </source>
</evidence>
<evidence type="ECO:0000313" key="10">
    <source>
        <dbReference type="Proteomes" id="UP000198211"/>
    </source>
</evidence>
<dbReference type="GO" id="GO:0016787">
    <property type="term" value="F:hydrolase activity"/>
    <property type="evidence" value="ECO:0007669"/>
    <property type="project" value="UniProtKB-KW"/>
</dbReference>
<dbReference type="InterPro" id="IPR041373">
    <property type="entry name" value="RT_RNaseH"/>
</dbReference>
<evidence type="ECO:0000256" key="1">
    <source>
        <dbReference type="ARBA" id="ARBA00022679"/>
    </source>
</evidence>
<keyword evidence="10" id="KW-1185">Reference proteome</keyword>
<dbReference type="InterPro" id="IPR036397">
    <property type="entry name" value="RNaseH_sf"/>
</dbReference>
<feature type="compositionally biased region" description="Low complexity" evidence="7">
    <location>
        <begin position="926"/>
        <end position="937"/>
    </location>
</feature>
<keyword evidence="6 9" id="KW-0695">RNA-directed DNA polymerase</keyword>
<dbReference type="EMBL" id="NBNE01000203">
    <property type="protein sequence ID" value="OWZ21639.1"/>
    <property type="molecule type" value="Genomic_DNA"/>
</dbReference>
<dbReference type="GO" id="GO:0004519">
    <property type="term" value="F:endonuclease activity"/>
    <property type="evidence" value="ECO:0007669"/>
    <property type="project" value="UniProtKB-KW"/>
</dbReference>
<evidence type="ECO:0000256" key="5">
    <source>
        <dbReference type="ARBA" id="ARBA00022801"/>
    </source>
</evidence>
<evidence type="ECO:0000313" key="9">
    <source>
        <dbReference type="EMBL" id="OWZ21639.1"/>
    </source>
</evidence>
<dbReference type="AlphaFoldDB" id="A0A225WX49"/>
<reference evidence="10" key="1">
    <citation type="submission" date="2017-03" db="EMBL/GenBank/DDBJ databases">
        <title>Phytopthora megakarya and P. palmivora, two closely related causual agents of cacao black pod achieved similar genome size and gene model numbers by different mechanisms.</title>
        <authorList>
            <person name="Ali S."/>
            <person name="Shao J."/>
            <person name="Larry D.J."/>
            <person name="Kronmiller B."/>
            <person name="Shen D."/>
            <person name="Strem M.D."/>
            <person name="Melnick R.L."/>
            <person name="Guiltinan M.J."/>
            <person name="Tyler B.M."/>
            <person name="Meinhardt L.W."/>
            <person name="Bailey B.A."/>
        </authorList>
    </citation>
    <scope>NUCLEOTIDE SEQUENCE [LARGE SCALE GENOMIC DNA]</scope>
    <source>
        <strain evidence="10">zdho120</strain>
    </source>
</reference>
<dbReference type="InterPro" id="IPR050951">
    <property type="entry name" value="Retrovirus_Pol_polyprotein"/>
</dbReference>
<feature type="compositionally biased region" description="Polar residues" evidence="7">
    <location>
        <begin position="792"/>
        <end position="818"/>
    </location>
</feature>
<accession>A0A225WX49</accession>
<dbReference type="CDD" id="cd01647">
    <property type="entry name" value="RT_LTR"/>
    <property type="match status" value="1"/>
</dbReference>
<dbReference type="InterPro" id="IPR000477">
    <property type="entry name" value="RT_dom"/>
</dbReference>
<dbReference type="PROSITE" id="PS50994">
    <property type="entry name" value="INTEGRASE"/>
    <property type="match status" value="1"/>
</dbReference>
<gene>
    <name evidence="9" type="ORF">PHMEG_0003779</name>
</gene>
<feature type="region of interest" description="Disordered" evidence="7">
    <location>
        <begin position="1"/>
        <end position="24"/>
    </location>
</feature>
<keyword evidence="3" id="KW-0540">Nuclease</keyword>
<feature type="region of interest" description="Disordered" evidence="7">
    <location>
        <begin position="911"/>
        <end position="945"/>
    </location>
</feature>
<proteinExistence type="predicted"/>
<dbReference type="Gene3D" id="3.30.420.10">
    <property type="entry name" value="Ribonuclease H-like superfamily/Ribonuclease H"/>
    <property type="match status" value="1"/>
</dbReference>
<dbReference type="InterPro" id="IPR012337">
    <property type="entry name" value="RNaseH-like_sf"/>
</dbReference>
<dbReference type="OrthoDB" id="407598at2759"/>
<dbReference type="GO" id="GO:0003964">
    <property type="term" value="F:RNA-directed DNA polymerase activity"/>
    <property type="evidence" value="ECO:0007669"/>
    <property type="project" value="UniProtKB-KW"/>
</dbReference>
<organism evidence="9 10">
    <name type="scientific">Phytophthora megakarya</name>
    <dbReference type="NCBI Taxonomy" id="4795"/>
    <lineage>
        <taxon>Eukaryota</taxon>
        <taxon>Sar</taxon>
        <taxon>Stramenopiles</taxon>
        <taxon>Oomycota</taxon>
        <taxon>Peronosporomycetes</taxon>
        <taxon>Peronosporales</taxon>
        <taxon>Peronosporaceae</taxon>
        <taxon>Phytophthora</taxon>
    </lineage>
</organism>
<dbReference type="PANTHER" id="PTHR37984">
    <property type="entry name" value="PROTEIN CBG26694"/>
    <property type="match status" value="1"/>
</dbReference>
<dbReference type="GO" id="GO:0015074">
    <property type="term" value="P:DNA integration"/>
    <property type="evidence" value="ECO:0007669"/>
    <property type="project" value="InterPro"/>
</dbReference>
<keyword evidence="4" id="KW-0255">Endonuclease</keyword>
<feature type="region of interest" description="Disordered" evidence="7">
    <location>
        <begin position="129"/>
        <end position="152"/>
    </location>
</feature>
<dbReference type="InterPro" id="IPR001584">
    <property type="entry name" value="Integrase_cat-core"/>
</dbReference>
<comment type="caution">
    <text evidence="9">The sequence shown here is derived from an EMBL/GenBank/DDBJ whole genome shotgun (WGS) entry which is preliminary data.</text>
</comment>
<dbReference type="PANTHER" id="PTHR37984:SF5">
    <property type="entry name" value="PROTEIN NYNRIN-LIKE"/>
    <property type="match status" value="1"/>
</dbReference>
<evidence type="ECO:0000256" key="6">
    <source>
        <dbReference type="ARBA" id="ARBA00022918"/>
    </source>
</evidence>
<feature type="domain" description="Integrase catalytic" evidence="8">
    <location>
        <begin position="572"/>
        <end position="659"/>
    </location>
</feature>
<sequence length="945" mass="105535">MTHCAETVARDAVSGRSAKGAQAPECTKQGAIKPCLMTRARGYKNPPAVARRLEYTSGNNGRRDVKCLDTGLTGYQYEKMELENPPTDTSELISLPAMRWKRFAKDLYDGRLEQLCILSERERMTSEAEELSQLLGGSATESKDTLSAKTKKERFEEQSWDSLKSSLEALLRDSARAQGSAPERDPYGWPLPREQVKAIDDFFESRRKAGQVRESMSPHSAPTFCVKKPQDADPRKDVIIDSMSKSTIYSALNLRDGFYQSLMRESDIPITAVSTPSGMLWKWLVMPQGLKNAPATFNRCVTHLLRSTRDFAPSYLDDVYVHSWAVNEKSDVEMHKEHLRKLLGLMRKHKLYANLKKCIFGASEILVLGCLIGKNGVHPDPEKVSVINEWPKPSNVKELRQFLGLVTYLGKYVDHYAGKIHPLSQLLQKEAGTVYYQSRQLKPSERNYPVHDKELLPMNYALAKLRVYLLGNTPFVVYTDHVSLRTAVKSPHISQRMARLLFFFAEYNFRSADINQIDVARTYTPPSPLLDEVKTAYANDGEAKQLIEFLLAPSDKANFYWNHQYKWVRKYSLPTPSECWESVSMDLVFGLPRDSRRKAGIVVFVDRFSKMVHLAAGAAEVTSVQTARLFVDMVFKHRGISNVFVSDRDPRFTARFWQETDGQTEHVNRVLVDLLKSYAQSFHNWSDYLTMDEFAINNSVHASTGHTPFFVNAMRHPRLSEHARGGGYLLKWGGSTVASEQPQKTADTNLSAAMTRARAKARTQQGNVSVPGTDSAKNREQATPAAAKDTGHAQSGTGATTSGESVQGTNADKTNELNPGFNSQAIDFVHERQAVVRFVQDAIAASADRQKLNAYNVGRVSGFGASKLAPRFIGPFTVTERHGSAYTLELPSDMRLHPTFYVGRLTPYVQPASSSREDAPTTTRGASSASPQAASPSLGEGDRDV</sequence>
<name>A0A225WX49_9STRA</name>
<dbReference type="Proteomes" id="UP000198211">
    <property type="component" value="Unassembled WGS sequence"/>
</dbReference>
<keyword evidence="2" id="KW-0548">Nucleotidyltransferase</keyword>